<dbReference type="Proteomes" id="UP000470384">
    <property type="component" value="Unassembled WGS sequence"/>
</dbReference>
<feature type="transmembrane region" description="Helical" evidence="1">
    <location>
        <begin position="73"/>
        <end position="95"/>
    </location>
</feature>
<organism evidence="2 3">
    <name type="scientific">Pyruvatibacter mobilis</name>
    <dbReference type="NCBI Taxonomy" id="1712261"/>
    <lineage>
        <taxon>Bacteria</taxon>
        <taxon>Pseudomonadati</taxon>
        <taxon>Pseudomonadota</taxon>
        <taxon>Alphaproteobacteria</taxon>
        <taxon>Hyphomicrobiales</taxon>
        <taxon>Parvibaculaceae</taxon>
        <taxon>Pyruvatibacter</taxon>
    </lineage>
</organism>
<keyword evidence="3" id="KW-1185">Reference proteome</keyword>
<proteinExistence type="predicted"/>
<gene>
    <name evidence="2" type="ORF">GTQ45_13205</name>
</gene>
<feature type="transmembrane region" description="Helical" evidence="1">
    <location>
        <begin position="42"/>
        <end position="66"/>
    </location>
</feature>
<protein>
    <submittedName>
        <fullName evidence="2">Uncharacterized protein</fullName>
    </submittedName>
</protein>
<dbReference type="RefSeq" id="WP_160588725.1">
    <property type="nucleotide sequence ID" value="NZ_BMHN01000001.1"/>
</dbReference>
<evidence type="ECO:0000256" key="1">
    <source>
        <dbReference type="SAM" id="Phobius"/>
    </source>
</evidence>
<accession>A0A845QDP5</accession>
<evidence type="ECO:0000313" key="3">
    <source>
        <dbReference type="Proteomes" id="UP000470384"/>
    </source>
</evidence>
<comment type="caution">
    <text evidence="2">The sequence shown here is derived from an EMBL/GenBank/DDBJ whole genome shotgun (WGS) entry which is preliminary data.</text>
</comment>
<name>A0A845QDP5_9HYPH</name>
<feature type="transmembrane region" description="Helical" evidence="1">
    <location>
        <begin position="107"/>
        <end position="124"/>
    </location>
</feature>
<keyword evidence="1" id="KW-0812">Transmembrane</keyword>
<dbReference type="OrthoDB" id="9005962at2"/>
<keyword evidence="1" id="KW-1133">Transmembrane helix</keyword>
<dbReference type="GeneID" id="300653802"/>
<dbReference type="AlphaFoldDB" id="A0A845QDP5"/>
<reference evidence="2 3" key="1">
    <citation type="journal article" date="2016" name="Int. J. Syst. Evol. Microbiol.">
        <title>Pyruvatibacter mobilis gen. nov., sp. nov., a marine bacterium from the culture broth of Picochlorum sp. 122.</title>
        <authorList>
            <person name="Wang G."/>
            <person name="Tang M."/>
            <person name="Wu H."/>
            <person name="Dai S."/>
            <person name="Li T."/>
            <person name="Chen C."/>
            <person name="He H."/>
            <person name="Fan J."/>
            <person name="Xiang W."/>
            <person name="Li X."/>
        </authorList>
    </citation>
    <scope>NUCLEOTIDE SEQUENCE [LARGE SCALE GENOMIC DNA]</scope>
    <source>
        <strain evidence="2 3">GYP-11</strain>
    </source>
</reference>
<evidence type="ECO:0000313" key="2">
    <source>
        <dbReference type="EMBL" id="NBG96692.1"/>
    </source>
</evidence>
<sequence length="138" mass="14900">MPLRQAGLGLALLLYAISLALPGLHLRDYPPVEGYRILLTGWYGLMVLQVAWLANPLFAAAVIAAFRHRPRLAFGLAAAAFGIGLLSFTATNWIAHHAYIERLGAGFYVWMAAFLVLAATSLISRRTTPSGKDPTPPA</sequence>
<keyword evidence="1" id="KW-0472">Membrane</keyword>
<dbReference type="EMBL" id="WXYQ01000011">
    <property type="protein sequence ID" value="NBG96692.1"/>
    <property type="molecule type" value="Genomic_DNA"/>
</dbReference>